<protein>
    <submittedName>
        <fullName evidence="2">Uncharacterized protein</fullName>
    </submittedName>
</protein>
<keyword evidence="1" id="KW-1185">Reference proteome</keyword>
<dbReference type="Proteomes" id="UP000036681">
    <property type="component" value="Unplaced"/>
</dbReference>
<sequence>MQLHNKNTIQEATFPVHQRIFAITIHSISTIFEQPCFSVKGGGGGGLNSLR</sequence>
<dbReference type="WBParaSite" id="ALUE_0001893201-mRNA-1">
    <property type="protein sequence ID" value="ALUE_0001893201-mRNA-1"/>
    <property type="gene ID" value="ALUE_0001893201"/>
</dbReference>
<reference evidence="2" key="1">
    <citation type="submission" date="2017-02" db="UniProtKB">
        <authorList>
            <consortium name="WormBaseParasite"/>
        </authorList>
    </citation>
    <scope>IDENTIFICATION</scope>
</reference>
<name>A0A0M3IJS5_ASCLU</name>
<organism evidence="1 2">
    <name type="scientific">Ascaris lumbricoides</name>
    <name type="common">Giant roundworm</name>
    <dbReference type="NCBI Taxonomy" id="6252"/>
    <lineage>
        <taxon>Eukaryota</taxon>
        <taxon>Metazoa</taxon>
        <taxon>Ecdysozoa</taxon>
        <taxon>Nematoda</taxon>
        <taxon>Chromadorea</taxon>
        <taxon>Rhabditida</taxon>
        <taxon>Spirurina</taxon>
        <taxon>Ascaridomorpha</taxon>
        <taxon>Ascaridoidea</taxon>
        <taxon>Ascarididae</taxon>
        <taxon>Ascaris</taxon>
    </lineage>
</organism>
<evidence type="ECO:0000313" key="1">
    <source>
        <dbReference type="Proteomes" id="UP000036681"/>
    </source>
</evidence>
<proteinExistence type="predicted"/>
<accession>A0A0M3IJS5</accession>
<evidence type="ECO:0000313" key="2">
    <source>
        <dbReference type="WBParaSite" id="ALUE_0001893201-mRNA-1"/>
    </source>
</evidence>
<dbReference type="AlphaFoldDB" id="A0A0M3IJS5"/>